<evidence type="ECO:0000313" key="3">
    <source>
        <dbReference type="EMBL" id="SHI14609.1"/>
    </source>
</evidence>
<proteinExistence type="inferred from homology"/>
<dbReference type="STRING" id="1123282.SAMN02745823_02763"/>
<dbReference type="InterPro" id="IPR020904">
    <property type="entry name" value="Sc_DH/Rdtase_CS"/>
</dbReference>
<dbReference type="PROSITE" id="PS00061">
    <property type="entry name" value="ADH_SHORT"/>
    <property type="match status" value="1"/>
</dbReference>
<dbReference type="OrthoDB" id="1999550at2"/>
<gene>
    <name evidence="3" type="ORF">SAMN02745823_02763</name>
</gene>
<dbReference type="Proteomes" id="UP000183995">
    <property type="component" value="Unassembled WGS sequence"/>
</dbReference>
<dbReference type="AlphaFoldDB" id="A0A1M5YRV3"/>
<evidence type="ECO:0000256" key="1">
    <source>
        <dbReference type="ARBA" id="ARBA00006484"/>
    </source>
</evidence>
<dbReference type="PRINTS" id="PR00081">
    <property type="entry name" value="GDHRDH"/>
</dbReference>
<protein>
    <submittedName>
        <fullName evidence="3">Gluconate 5-dehydrogenase</fullName>
    </submittedName>
</protein>
<dbReference type="InterPro" id="IPR036291">
    <property type="entry name" value="NAD(P)-bd_dom_sf"/>
</dbReference>
<dbReference type="PANTHER" id="PTHR42760">
    <property type="entry name" value="SHORT-CHAIN DEHYDROGENASES/REDUCTASES FAMILY MEMBER"/>
    <property type="match status" value="1"/>
</dbReference>
<evidence type="ECO:0000256" key="2">
    <source>
        <dbReference type="ARBA" id="ARBA00023002"/>
    </source>
</evidence>
<name>A0A1M5YRV3_9FIRM</name>
<accession>A0A1M5YRV3</accession>
<dbReference type="PRINTS" id="PR00080">
    <property type="entry name" value="SDRFAMILY"/>
</dbReference>
<comment type="similarity">
    <text evidence="1">Belongs to the short-chain dehydrogenases/reductases (SDR) family.</text>
</comment>
<evidence type="ECO:0000313" key="4">
    <source>
        <dbReference type="Proteomes" id="UP000183995"/>
    </source>
</evidence>
<dbReference type="GO" id="GO:0008206">
    <property type="term" value="P:bile acid metabolic process"/>
    <property type="evidence" value="ECO:0007669"/>
    <property type="project" value="UniProtKB-ARBA"/>
</dbReference>
<dbReference type="SUPFAM" id="SSF51735">
    <property type="entry name" value="NAD(P)-binding Rossmann-fold domains"/>
    <property type="match status" value="1"/>
</dbReference>
<dbReference type="RefSeq" id="WP_073080071.1">
    <property type="nucleotide sequence ID" value="NZ_FQXV01000010.1"/>
</dbReference>
<dbReference type="EMBL" id="FQXV01000010">
    <property type="protein sequence ID" value="SHI14609.1"/>
    <property type="molecule type" value="Genomic_DNA"/>
</dbReference>
<dbReference type="InterPro" id="IPR002347">
    <property type="entry name" value="SDR_fam"/>
</dbReference>
<organism evidence="3 4">
    <name type="scientific">Sporobacter termitidis DSM 10068</name>
    <dbReference type="NCBI Taxonomy" id="1123282"/>
    <lineage>
        <taxon>Bacteria</taxon>
        <taxon>Bacillati</taxon>
        <taxon>Bacillota</taxon>
        <taxon>Clostridia</taxon>
        <taxon>Eubacteriales</taxon>
        <taxon>Oscillospiraceae</taxon>
        <taxon>Sporobacter</taxon>
    </lineage>
</organism>
<dbReference type="Pfam" id="PF13561">
    <property type="entry name" value="adh_short_C2"/>
    <property type="match status" value="1"/>
</dbReference>
<keyword evidence="4" id="KW-1185">Reference proteome</keyword>
<dbReference type="NCBIfam" id="NF005559">
    <property type="entry name" value="PRK07231.1"/>
    <property type="match status" value="1"/>
</dbReference>
<reference evidence="3 4" key="1">
    <citation type="submission" date="2016-11" db="EMBL/GenBank/DDBJ databases">
        <authorList>
            <person name="Jaros S."/>
            <person name="Januszkiewicz K."/>
            <person name="Wedrychowicz H."/>
        </authorList>
    </citation>
    <scope>NUCLEOTIDE SEQUENCE [LARGE SCALE GENOMIC DNA]</scope>
    <source>
        <strain evidence="3 4">DSM 10068</strain>
    </source>
</reference>
<dbReference type="Gene3D" id="3.40.50.720">
    <property type="entry name" value="NAD(P)-binding Rossmann-like Domain"/>
    <property type="match status" value="1"/>
</dbReference>
<keyword evidence="2" id="KW-0560">Oxidoreductase</keyword>
<dbReference type="GO" id="GO:0016616">
    <property type="term" value="F:oxidoreductase activity, acting on the CH-OH group of donors, NAD or NADP as acceptor"/>
    <property type="evidence" value="ECO:0007669"/>
    <property type="project" value="TreeGrafter"/>
</dbReference>
<dbReference type="FunFam" id="3.40.50.720:FF:000084">
    <property type="entry name" value="Short-chain dehydrogenase reductase"/>
    <property type="match status" value="1"/>
</dbReference>
<sequence length="258" mass="27995">MDNYRNMFTLEGKKAVIAGGAGGLGLQISAALMQNGADIAVADMEPAKVAELEKETRDAGRQFLGVRTDILDTASIDEMVDTVIARFGRMDILINAAGMNILKKAEEYDEASWDKVMDLNVKGTHLVTKAVGKHMIAQRYGRIISISSVRSILGMPQDYIAYCASKGAVNMYTKQLACEWAKYGITCNAIAPTFTRTPINAFQLDDPEFYNKLINRIPLGRICTPRDICAAMVYLAGDAAAFVTGQILGVDGGITIIQ</sequence>